<keyword evidence="1" id="KW-0804">Transcription</keyword>
<gene>
    <name evidence="4" type="ORF">A3770_09p57080</name>
</gene>
<feature type="compositionally biased region" description="Basic and acidic residues" evidence="2">
    <location>
        <begin position="190"/>
        <end position="200"/>
    </location>
</feature>
<dbReference type="STRING" id="1764295.A0A5B8MUW1"/>
<accession>A0A5B8MUW1</accession>
<reference evidence="4 5" key="1">
    <citation type="submission" date="2018-07" db="EMBL/GenBank/DDBJ databases">
        <title>The complete nuclear genome of the prasinophyte Chloropicon primus (CCMP1205).</title>
        <authorList>
            <person name="Pombert J.-F."/>
            <person name="Otis C."/>
            <person name="Turmel M."/>
            <person name="Lemieux C."/>
        </authorList>
    </citation>
    <scope>NUCLEOTIDE SEQUENCE [LARGE SCALE GENOMIC DNA]</scope>
    <source>
        <strain evidence="4 5">CCMP1205</strain>
    </source>
</reference>
<dbReference type="OrthoDB" id="6159439at2759"/>
<name>A0A5B8MUW1_9CHLO</name>
<sequence length="344" mass="38568">MRSLHIDWDDENLDKDELKEVDSYFSYQTDDNESDGTEYCVNSVDYTTMPLQVPESLSRKELNLDLFCEPEGYRDWLTTAYDSPVSTLIDIDIHGESVADQRVSPYYTEYGMSFDGFGISYVPYGEAQGRLLVEGDFDGNCSSLRSEYSDSRRGGKAGREHDCTATSPVKGELKRTKSGNYICSRGSMSRKRERESKAEDLDYGSGGENSTFDMRKHTAKTNSRGDSHGSVVNTSILEQDRAKFKPHSIKASIFQVLEEAGPRGLQVAQIVEVTQERGMKDWRGVLTPKCTVSASCSTDPVFVRVAPGTFTLRALLDMSSIPVAKSTTLRKRKRTRTSYHQCYA</sequence>
<dbReference type="GO" id="GO:0006357">
    <property type="term" value="P:regulation of transcription by RNA polymerase II"/>
    <property type="evidence" value="ECO:0007669"/>
    <property type="project" value="InterPro"/>
</dbReference>
<dbReference type="Pfam" id="PF05066">
    <property type="entry name" value="HARE-HTH"/>
    <property type="match status" value="1"/>
</dbReference>
<dbReference type="PROSITE" id="PS51913">
    <property type="entry name" value="HTH_HARE"/>
    <property type="match status" value="1"/>
</dbReference>
<dbReference type="AlphaFoldDB" id="A0A5B8MUW1"/>
<dbReference type="InterPro" id="IPR007759">
    <property type="entry name" value="Asxl_HARE-HTH"/>
</dbReference>
<dbReference type="EMBL" id="CP031042">
    <property type="protein sequence ID" value="QDZ23190.1"/>
    <property type="molecule type" value="Genomic_DNA"/>
</dbReference>
<protein>
    <recommendedName>
        <fullName evidence="3">HTH HARE-type domain-containing protein</fullName>
    </recommendedName>
</protein>
<evidence type="ECO:0000313" key="5">
    <source>
        <dbReference type="Proteomes" id="UP000316726"/>
    </source>
</evidence>
<organism evidence="4 5">
    <name type="scientific">Chloropicon primus</name>
    <dbReference type="NCBI Taxonomy" id="1764295"/>
    <lineage>
        <taxon>Eukaryota</taxon>
        <taxon>Viridiplantae</taxon>
        <taxon>Chlorophyta</taxon>
        <taxon>Chloropicophyceae</taxon>
        <taxon>Chloropicales</taxon>
        <taxon>Chloropicaceae</taxon>
        <taxon>Chloropicon</taxon>
    </lineage>
</organism>
<feature type="domain" description="HTH HARE-type" evidence="3">
    <location>
        <begin position="247"/>
        <end position="315"/>
    </location>
</feature>
<feature type="region of interest" description="Disordered" evidence="2">
    <location>
        <begin position="181"/>
        <end position="213"/>
    </location>
</feature>
<keyword evidence="5" id="KW-1185">Reference proteome</keyword>
<evidence type="ECO:0000256" key="1">
    <source>
        <dbReference type="ARBA" id="ARBA00023163"/>
    </source>
</evidence>
<evidence type="ECO:0000256" key="2">
    <source>
        <dbReference type="SAM" id="MobiDB-lite"/>
    </source>
</evidence>
<dbReference type="PANTHER" id="PTHR36968">
    <property type="entry name" value="HOMEOBOX-DDT DOMAIN PROTEIN RLT2"/>
    <property type="match status" value="1"/>
</dbReference>
<proteinExistence type="predicted"/>
<dbReference type="InterPro" id="IPR044977">
    <property type="entry name" value="RLT1-3"/>
</dbReference>
<dbReference type="Proteomes" id="UP000316726">
    <property type="component" value="Chromosome 9"/>
</dbReference>
<dbReference type="PANTHER" id="PTHR36968:SF5">
    <property type="entry name" value="HOMEOBOX-DDT DOMAIN PROTEIN RLT2"/>
    <property type="match status" value="1"/>
</dbReference>
<evidence type="ECO:0000259" key="3">
    <source>
        <dbReference type="PROSITE" id="PS51913"/>
    </source>
</evidence>
<evidence type="ECO:0000313" key="4">
    <source>
        <dbReference type="EMBL" id="QDZ23190.1"/>
    </source>
</evidence>